<evidence type="ECO:0000313" key="2">
    <source>
        <dbReference type="EMBL" id="CAE0117686.1"/>
    </source>
</evidence>
<evidence type="ECO:0000256" key="1">
    <source>
        <dbReference type="SAM" id="Phobius"/>
    </source>
</evidence>
<keyword evidence="1" id="KW-0812">Transmembrane</keyword>
<accession>A0A7S3AWR7</accession>
<dbReference type="AlphaFoldDB" id="A0A7S3AWR7"/>
<feature type="transmembrane region" description="Helical" evidence="1">
    <location>
        <begin position="112"/>
        <end position="140"/>
    </location>
</feature>
<reference evidence="2" key="1">
    <citation type="submission" date="2021-01" db="EMBL/GenBank/DDBJ databases">
        <authorList>
            <person name="Corre E."/>
            <person name="Pelletier E."/>
            <person name="Niang G."/>
            <person name="Scheremetjew M."/>
            <person name="Finn R."/>
            <person name="Kale V."/>
            <person name="Holt S."/>
            <person name="Cochrane G."/>
            <person name="Meng A."/>
            <person name="Brown T."/>
            <person name="Cohen L."/>
        </authorList>
    </citation>
    <scope>NUCLEOTIDE SEQUENCE</scope>
    <source>
        <strain evidence="2">CCMP281</strain>
    </source>
</reference>
<proteinExistence type="predicted"/>
<feature type="transmembrane region" description="Helical" evidence="1">
    <location>
        <begin position="39"/>
        <end position="59"/>
    </location>
</feature>
<dbReference type="EMBL" id="HBHX01033074">
    <property type="protein sequence ID" value="CAE0117686.1"/>
    <property type="molecule type" value="Transcribed_RNA"/>
</dbReference>
<feature type="transmembrane region" description="Helical" evidence="1">
    <location>
        <begin position="230"/>
        <end position="250"/>
    </location>
</feature>
<feature type="transmembrane region" description="Helical" evidence="1">
    <location>
        <begin position="160"/>
        <end position="179"/>
    </location>
</feature>
<gene>
    <name evidence="2" type="ORF">HERI1096_LOCUS18385</name>
</gene>
<keyword evidence="1" id="KW-0472">Membrane</keyword>
<feature type="transmembrane region" description="Helical" evidence="1">
    <location>
        <begin position="262"/>
        <end position="281"/>
    </location>
</feature>
<organism evidence="2">
    <name type="scientific">Haptolina ericina</name>
    <dbReference type="NCBI Taxonomy" id="156174"/>
    <lineage>
        <taxon>Eukaryota</taxon>
        <taxon>Haptista</taxon>
        <taxon>Haptophyta</taxon>
        <taxon>Prymnesiophyceae</taxon>
        <taxon>Prymnesiales</taxon>
        <taxon>Prymnesiaceae</taxon>
        <taxon>Haptolina</taxon>
    </lineage>
</organism>
<sequence length="283" mass="30970">MALSIGASRWMQGTLLPTPDHASPPRSSIEWLLFGRSRHVLLCYGCAALVYPLLCVCYFKKTGPPVAGNVAIALMNVVNLNFGHTLCRMSVAERCGSFATPQQAATLCWIPWLSLVFATMNTVIPVVLSSMFGASSGALLLAHVAKERGPPGAWDVYDGIYNWFTFAWMGHLVVTWLWINSVYLRAGEQLALGLGADAICRRSADTEAFTLLRAMRHTGQEWNWNNAMRLFTSLMLATNCLLDIGAGIGTGGQASSSKPGQVLQWEIVLGVFVAAEYYLMVWM</sequence>
<keyword evidence="1" id="KW-1133">Transmembrane helix</keyword>
<protein>
    <submittedName>
        <fullName evidence="2">Uncharacterized protein</fullName>
    </submittedName>
</protein>
<name>A0A7S3AWR7_9EUKA</name>